<keyword evidence="4" id="KW-1185">Reference proteome</keyword>
<comment type="similarity">
    <text evidence="1">Belongs to the UPF0312 family.</text>
</comment>
<reference evidence="3 4" key="1">
    <citation type="submission" date="2020-08" db="EMBL/GenBank/DDBJ databases">
        <title>Sequencing the genomes of 1000 actinobacteria strains.</title>
        <authorList>
            <person name="Klenk H.-P."/>
        </authorList>
    </citation>
    <scope>NUCLEOTIDE SEQUENCE [LARGE SCALE GENOMIC DNA]</scope>
    <source>
        <strain evidence="3 4">DSM 45258</strain>
    </source>
</reference>
<dbReference type="Proteomes" id="UP000567922">
    <property type="component" value="Unassembled WGS sequence"/>
</dbReference>
<gene>
    <name evidence="3" type="ORF">FHU29_000845</name>
</gene>
<name>A0A839RK87_9ACTN</name>
<dbReference type="Gene3D" id="2.40.128.110">
    <property type="entry name" value="Lipid/polyisoprenoid-binding, YceI-like"/>
    <property type="match status" value="1"/>
</dbReference>
<evidence type="ECO:0000259" key="2">
    <source>
        <dbReference type="SMART" id="SM00867"/>
    </source>
</evidence>
<dbReference type="RefSeq" id="WP_064440295.1">
    <property type="nucleotide sequence ID" value="NZ_BDDI01000007.1"/>
</dbReference>
<proteinExistence type="inferred from homology"/>
<accession>A0A839RK87</accession>
<evidence type="ECO:0000313" key="3">
    <source>
        <dbReference type="EMBL" id="MBB3036411.1"/>
    </source>
</evidence>
<dbReference type="Pfam" id="PF04264">
    <property type="entry name" value="YceI"/>
    <property type="match status" value="1"/>
</dbReference>
<dbReference type="InterPro" id="IPR007372">
    <property type="entry name" value="Lipid/polyisoprenoid-bd_YceI"/>
</dbReference>
<organism evidence="3 4">
    <name type="scientific">Hoyosella altamirensis</name>
    <dbReference type="NCBI Taxonomy" id="616997"/>
    <lineage>
        <taxon>Bacteria</taxon>
        <taxon>Bacillati</taxon>
        <taxon>Actinomycetota</taxon>
        <taxon>Actinomycetes</taxon>
        <taxon>Mycobacteriales</taxon>
        <taxon>Hoyosellaceae</taxon>
        <taxon>Hoyosella</taxon>
    </lineage>
</organism>
<feature type="domain" description="Lipid/polyisoprenoid-binding YceI-like" evidence="2">
    <location>
        <begin position="61"/>
        <end position="224"/>
    </location>
</feature>
<evidence type="ECO:0000256" key="1">
    <source>
        <dbReference type="ARBA" id="ARBA00008812"/>
    </source>
</evidence>
<dbReference type="EMBL" id="JACHWS010000001">
    <property type="protein sequence ID" value="MBB3036411.1"/>
    <property type="molecule type" value="Genomic_DNA"/>
</dbReference>
<dbReference type="SMART" id="SM00867">
    <property type="entry name" value="YceI"/>
    <property type="match status" value="1"/>
</dbReference>
<evidence type="ECO:0000313" key="4">
    <source>
        <dbReference type="Proteomes" id="UP000567922"/>
    </source>
</evidence>
<dbReference type="InterPro" id="IPR036761">
    <property type="entry name" value="TTHA0802/YceI-like_sf"/>
</dbReference>
<comment type="caution">
    <text evidence="3">The sequence shown here is derived from an EMBL/GenBank/DDBJ whole genome shotgun (WGS) entry which is preliminary data.</text>
</comment>
<dbReference type="PANTHER" id="PTHR34406">
    <property type="entry name" value="PROTEIN YCEI"/>
    <property type="match status" value="1"/>
</dbReference>
<dbReference type="PANTHER" id="PTHR34406:SF1">
    <property type="entry name" value="PROTEIN YCEI"/>
    <property type="match status" value="1"/>
</dbReference>
<sequence>MNRTRALVIAGVAALVLVVAIVVAGPWAYSRFIVGEQPEELRLPTNGGQIADGDPVALEGEWTVTNNSVAGYRVDEILWGQDVTVVGRTDQVSGTASIDDGALSGVSVSVDMASVETDDERRDNQYRGRIMDTETYPESTFLQTGDVTIPDGEGPFTVPVTGDLTVRGVTRTVTVDLDVQSAGDAVSVSGSVPVVFADFDIPEPSIAGIAVDDSGVIEFLLELERV</sequence>
<dbReference type="SUPFAM" id="SSF101874">
    <property type="entry name" value="YceI-like"/>
    <property type="match status" value="1"/>
</dbReference>
<protein>
    <submittedName>
        <fullName evidence="3">Polyisoprenoid-binding protein YceI</fullName>
    </submittedName>
</protein>
<dbReference type="AlphaFoldDB" id="A0A839RK87"/>